<accession>A0A4C1TKR7</accession>
<evidence type="ECO:0000313" key="2">
    <source>
        <dbReference type="Proteomes" id="UP000299102"/>
    </source>
</evidence>
<proteinExistence type="predicted"/>
<dbReference type="Proteomes" id="UP000299102">
    <property type="component" value="Unassembled WGS sequence"/>
</dbReference>
<dbReference type="AlphaFoldDB" id="A0A4C1TKR7"/>
<evidence type="ECO:0000313" key="1">
    <source>
        <dbReference type="EMBL" id="GBP14200.1"/>
    </source>
</evidence>
<organism evidence="1 2">
    <name type="scientific">Eumeta variegata</name>
    <name type="common">Bagworm moth</name>
    <name type="synonym">Eumeta japonica</name>
    <dbReference type="NCBI Taxonomy" id="151549"/>
    <lineage>
        <taxon>Eukaryota</taxon>
        <taxon>Metazoa</taxon>
        <taxon>Ecdysozoa</taxon>
        <taxon>Arthropoda</taxon>
        <taxon>Hexapoda</taxon>
        <taxon>Insecta</taxon>
        <taxon>Pterygota</taxon>
        <taxon>Neoptera</taxon>
        <taxon>Endopterygota</taxon>
        <taxon>Lepidoptera</taxon>
        <taxon>Glossata</taxon>
        <taxon>Ditrysia</taxon>
        <taxon>Tineoidea</taxon>
        <taxon>Psychidae</taxon>
        <taxon>Oiketicinae</taxon>
        <taxon>Eumeta</taxon>
    </lineage>
</organism>
<keyword evidence="2" id="KW-1185">Reference proteome</keyword>
<protein>
    <submittedName>
        <fullName evidence="1">Uncharacterized protein</fullName>
    </submittedName>
</protein>
<dbReference type="EMBL" id="BGZK01000062">
    <property type="protein sequence ID" value="GBP14200.1"/>
    <property type="molecule type" value="Genomic_DNA"/>
</dbReference>
<name>A0A4C1TKR7_EUMVA</name>
<sequence length="66" mass="6701">MLMRDSEETTHGVAAAAHDALHPALQLDGCSISPTMTSFFTLAPSSGAGGQQAMARMAAGRSGAPR</sequence>
<comment type="caution">
    <text evidence="1">The sequence shown here is derived from an EMBL/GenBank/DDBJ whole genome shotgun (WGS) entry which is preliminary data.</text>
</comment>
<gene>
    <name evidence="1" type="ORF">EVAR_7630_1</name>
</gene>
<reference evidence="1 2" key="1">
    <citation type="journal article" date="2019" name="Commun. Biol.">
        <title>The bagworm genome reveals a unique fibroin gene that provides high tensile strength.</title>
        <authorList>
            <person name="Kono N."/>
            <person name="Nakamura H."/>
            <person name="Ohtoshi R."/>
            <person name="Tomita M."/>
            <person name="Numata K."/>
            <person name="Arakawa K."/>
        </authorList>
    </citation>
    <scope>NUCLEOTIDE SEQUENCE [LARGE SCALE GENOMIC DNA]</scope>
</reference>